<reference evidence="3 4" key="1">
    <citation type="submission" date="2020-01" db="EMBL/GenBank/DDBJ databases">
        <authorList>
            <person name="Gulvik C.A."/>
            <person name="Batra D.G."/>
        </authorList>
    </citation>
    <scope>NUCLEOTIDE SEQUENCE [LARGE SCALE GENOMIC DNA]</scope>
    <source>
        <strain evidence="3 4">W9323</strain>
    </source>
</reference>
<gene>
    <name evidence="3" type="ORF">GXN76_15130</name>
</gene>
<dbReference type="RefSeq" id="WP_173224485.1">
    <property type="nucleotide sequence ID" value="NZ_CP048104.1"/>
</dbReference>
<keyword evidence="3" id="KW-0808">Transferase</keyword>
<keyword evidence="4" id="KW-1185">Reference proteome</keyword>
<dbReference type="EMBL" id="CP048104">
    <property type="protein sequence ID" value="QKG85647.1"/>
    <property type="molecule type" value="Genomic_DNA"/>
</dbReference>
<evidence type="ECO:0000313" key="3">
    <source>
        <dbReference type="EMBL" id="QKG85647.1"/>
    </source>
</evidence>
<dbReference type="KEGG" id="kpul:GXN76_15130"/>
<feature type="domain" description="Glycosyltransferase subfamily 4-like N-terminal" evidence="2">
    <location>
        <begin position="17"/>
        <end position="188"/>
    </location>
</feature>
<dbReference type="Pfam" id="PF00534">
    <property type="entry name" value="Glycos_transf_1"/>
    <property type="match status" value="1"/>
</dbReference>
<dbReference type="SUPFAM" id="SSF53756">
    <property type="entry name" value="UDP-Glycosyltransferase/glycogen phosphorylase"/>
    <property type="match status" value="1"/>
</dbReference>
<organism evidence="3 4">
    <name type="scientific">Kroppenstedtia pulmonis</name>
    <dbReference type="NCBI Taxonomy" id="1380685"/>
    <lineage>
        <taxon>Bacteria</taxon>
        <taxon>Bacillati</taxon>
        <taxon>Bacillota</taxon>
        <taxon>Bacilli</taxon>
        <taxon>Bacillales</taxon>
        <taxon>Thermoactinomycetaceae</taxon>
        <taxon>Kroppenstedtia</taxon>
    </lineage>
</organism>
<feature type="domain" description="Glycosyl transferase family 1" evidence="1">
    <location>
        <begin position="217"/>
        <end position="370"/>
    </location>
</feature>
<protein>
    <submittedName>
        <fullName evidence="3">Glycosyltransferase family 4 protein</fullName>
    </submittedName>
</protein>
<dbReference type="Proteomes" id="UP000503088">
    <property type="component" value="Chromosome"/>
</dbReference>
<dbReference type="InterPro" id="IPR001296">
    <property type="entry name" value="Glyco_trans_1"/>
</dbReference>
<dbReference type="AlphaFoldDB" id="A0A7D3XRG6"/>
<accession>A0A7D3XRG6</accession>
<dbReference type="GO" id="GO:0016757">
    <property type="term" value="F:glycosyltransferase activity"/>
    <property type="evidence" value="ECO:0007669"/>
    <property type="project" value="InterPro"/>
</dbReference>
<dbReference type="Gene3D" id="3.40.50.2000">
    <property type="entry name" value="Glycogen Phosphorylase B"/>
    <property type="match status" value="2"/>
</dbReference>
<name>A0A7D3XRG6_9BACL</name>
<evidence type="ECO:0000259" key="1">
    <source>
        <dbReference type="Pfam" id="PF00534"/>
    </source>
</evidence>
<proteinExistence type="predicted"/>
<sequence>MMRVLMTLFKDIHYDSRAQREALALAEAGWEVDIACLHTTTQPPPELHEKIRLLRFPIHTKQLKRYVDRKADQRVRRGVYRVIRTPFVKMAKDVMTQRQFALKIWGLCEEAAYDVVHCHEWSTLSIGVYLKRKMGYTLVYDSRELFEGDSKGRWERIVGNRTESWWMEDVDELITVSSMMGTELKKKYPHLSATVVRTIPDSLETLPERKDYFHRLYGLDPNDRIVLYQGSFFRNRGLEALIGAFTYLKEDRKLVLLGYGDWKERLEKLVRDKGLEGRVFFHPPLFPENLVEVIAHADLGTVLYPGMYLNNRLSSPAKLFEYIQAGIPVLSSDQPGKAAIVGHYGTGKLVQSVKPRGIAEAIDEVLENPDPYLIGTHKARKLLTWEKEQQNLLWLYEQLERSMDRKECVSIHPHLREL</sequence>
<evidence type="ECO:0000259" key="2">
    <source>
        <dbReference type="Pfam" id="PF13579"/>
    </source>
</evidence>
<dbReference type="Pfam" id="PF13579">
    <property type="entry name" value="Glyco_trans_4_4"/>
    <property type="match status" value="1"/>
</dbReference>
<dbReference type="PANTHER" id="PTHR12526">
    <property type="entry name" value="GLYCOSYLTRANSFERASE"/>
    <property type="match status" value="1"/>
</dbReference>
<dbReference type="InterPro" id="IPR028098">
    <property type="entry name" value="Glyco_trans_4-like_N"/>
</dbReference>
<evidence type="ECO:0000313" key="4">
    <source>
        <dbReference type="Proteomes" id="UP000503088"/>
    </source>
</evidence>